<dbReference type="Gene3D" id="3.40.50.2300">
    <property type="match status" value="2"/>
</dbReference>
<feature type="domain" description="HTH cro/C1-type" evidence="6">
    <location>
        <begin position="3"/>
        <end position="42"/>
    </location>
</feature>
<evidence type="ECO:0000256" key="3">
    <source>
        <dbReference type="ARBA" id="ARBA00023125"/>
    </source>
</evidence>
<dbReference type="OrthoDB" id="3595338at2"/>
<dbReference type="PANTHER" id="PTHR30146">
    <property type="entry name" value="LACI-RELATED TRANSCRIPTIONAL REPRESSOR"/>
    <property type="match status" value="1"/>
</dbReference>
<dbReference type="InterPro" id="IPR010982">
    <property type="entry name" value="Lambda_DNA-bd_dom_sf"/>
</dbReference>
<dbReference type="Pfam" id="PF00356">
    <property type="entry name" value="LacI"/>
    <property type="match status" value="1"/>
</dbReference>
<keyword evidence="2" id="KW-0805">Transcription regulation</keyword>
<dbReference type="CDD" id="cd01392">
    <property type="entry name" value="HTH_LacI"/>
    <property type="match status" value="1"/>
</dbReference>
<sequence>MVTMAEVAARAGVAKQTVSNVVSGKKVRPETLAKVNTAIEELGYKPNLVARSLRTGSTSTVGLFVPRVANPFYSEVVEEVENVLVGHGYNLLLATTRDDPDYTRAHLENLAARSVDALLVAGDNGVEQQLPMLVEAAFPVALCAWEGDPPTTLPVVSIDYEHAGFLAGRYLRDLGHRNVAVIADLPAHSPRVRGLRRAFAEDGLTIDDRQVFACTRDDAAGGFAAGSTALEADPELTAIFATHDVLAVGAIEAVVRSGRRVPDDVSIVGFDDISQVGQIQPALTTVTFPKREMAQQAVELLLRAVDSGRPPTNALTLLRPTLTVRDSSAAPRATG</sequence>
<dbReference type="Proteomes" id="UP000317378">
    <property type="component" value="Unassembled WGS sequence"/>
</dbReference>
<evidence type="ECO:0000313" key="8">
    <source>
        <dbReference type="Proteomes" id="UP000317378"/>
    </source>
</evidence>
<keyword evidence="4" id="KW-0804">Transcription</keyword>
<reference evidence="7 8" key="1">
    <citation type="submission" date="2019-06" db="EMBL/GenBank/DDBJ databases">
        <title>Streptomyces sporangiiformans sp. nov., a novel actinomycete isolated from soil in Mount Song.</title>
        <authorList>
            <person name="Han L."/>
        </authorList>
    </citation>
    <scope>NUCLEOTIDE SEQUENCE [LARGE SCALE GENOMIC DNA]</scope>
    <source>
        <strain evidence="7 8">NEAU-SSA 1</strain>
    </source>
</reference>
<dbReference type="InterPro" id="IPR028082">
    <property type="entry name" value="Peripla_BP_I"/>
</dbReference>
<dbReference type="GO" id="GO:0003700">
    <property type="term" value="F:DNA-binding transcription factor activity"/>
    <property type="evidence" value="ECO:0007669"/>
    <property type="project" value="TreeGrafter"/>
</dbReference>
<name>A0A505DL16_9ACTN</name>
<dbReference type="AlphaFoldDB" id="A0A505DL16"/>
<evidence type="ECO:0000256" key="4">
    <source>
        <dbReference type="ARBA" id="ARBA00023163"/>
    </source>
</evidence>
<comment type="caution">
    <text evidence="7">The sequence shown here is derived from an EMBL/GenBank/DDBJ whole genome shotgun (WGS) entry which is preliminary data.</text>
</comment>
<dbReference type="EMBL" id="VCHX02000166">
    <property type="protein sequence ID" value="TPQ19001.1"/>
    <property type="molecule type" value="Genomic_DNA"/>
</dbReference>
<evidence type="ECO:0000259" key="6">
    <source>
        <dbReference type="PROSITE" id="PS50943"/>
    </source>
</evidence>
<dbReference type="SUPFAM" id="SSF47413">
    <property type="entry name" value="lambda repressor-like DNA-binding domains"/>
    <property type="match status" value="1"/>
</dbReference>
<keyword evidence="1" id="KW-0678">Repressor</keyword>
<dbReference type="PANTHER" id="PTHR30146:SF148">
    <property type="entry name" value="HTH-TYPE TRANSCRIPTIONAL REPRESSOR PURR-RELATED"/>
    <property type="match status" value="1"/>
</dbReference>
<feature type="domain" description="HTH lacI-type" evidence="5">
    <location>
        <begin position="2"/>
        <end position="55"/>
    </location>
</feature>
<evidence type="ECO:0000256" key="1">
    <source>
        <dbReference type="ARBA" id="ARBA00022491"/>
    </source>
</evidence>
<keyword evidence="8" id="KW-1185">Reference proteome</keyword>
<dbReference type="Pfam" id="PF13377">
    <property type="entry name" value="Peripla_BP_3"/>
    <property type="match status" value="1"/>
</dbReference>
<dbReference type="InterPro" id="IPR046335">
    <property type="entry name" value="LacI/GalR-like_sensor"/>
</dbReference>
<dbReference type="InterPro" id="IPR001387">
    <property type="entry name" value="Cro/C1-type_HTH"/>
</dbReference>
<evidence type="ECO:0000259" key="5">
    <source>
        <dbReference type="PROSITE" id="PS50932"/>
    </source>
</evidence>
<evidence type="ECO:0000313" key="7">
    <source>
        <dbReference type="EMBL" id="TPQ19001.1"/>
    </source>
</evidence>
<protein>
    <submittedName>
        <fullName evidence="7">LacI family transcriptional regulator</fullName>
    </submittedName>
</protein>
<dbReference type="SMART" id="SM00354">
    <property type="entry name" value="HTH_LACI"/>
    <property type="match status" value="1"/>
</dbReference>
<dbReference type="GO" id="GO:0000976">
    <property type="term" value="F:transcription cis-regulatory region binding"/>
    <property type="evidence" value="ECO:0007669"/>
    <property type="project" value="TreeGrafter"/>
</dbReference>
<accession>A0A505DL16</accession>
<proteinExistence type="predicted"/>
<evidence type="ECO:0000256" key="2">
    <source>
        <dbReference type="ARBA" id="ARBA00023015"/>
    </source>
</evidence>
<dbReference type="PROSITE" id="PS50943">
    <property type="entry name" value="HTH_CROC1"/>
    <property type="match status" value="1"/>
</dbReference>
<gene>
    <name evidence="7" type="ORF">FGD71_028415</name>
</gene>
<dbReference type="PROSITE" id="PS50932">
    <property type="entry name" value="HTH_LACI_2"/>
    <property type="match status" value="1"/>
</dbReference>
<dbReference type="SUPFAM" id="SSF53822">
    <property type="entry name" value="Periplasmic binding protein-like I"/>
    <property type="match status" value="1"/>
</dbReference>
<keyword evidence="3" id="KW-0238">DNA-binding</keyword>
<dbReference type="InterPro" id="IPR000843">
    <property type="entry name" value="HTH_LacI"/>
</dbReference>
<dbReference type="Gene3D" id="1.10.260.40">
    <property type="entry name" value="lambda repressor-like DNA-binding domains"/>
    <property type="match status" value="1"/>
</dbReference>
<organism evidence="7 8">
    <name type="scientific">Streptomyces sporangiiformans</name>
    <dbReference type="NCBI Taxonomy" id="2315329"/>
    <lineage>
        <taxon>Bacteria</taxon>
        <taxon>Bacillati</taxon>
        <taxon>Actinomycetota</taxon>
        <taxon>Actinomycetes</taxon>
        <taxon>Kitasatosporales</taxon>
        <taxon>Streptomycetaceae</taxon>
        <taxon>Streptomyces</taxon>
    </lineage>
</organism>